<evidence type="ECO:0000313" key="1">
    <source>
        <dbReference type="EMBL" id="PMD50832.1"/>
    </source>
</evidence>
<sequence length="303" mass="33918">MSSWGVVDSAAWVIIFRMLLLRCSHIWRWTSCVLQWRIQGDLVDVPRNPILPAEILPSAPSLKIMPSVLTAFSASLLPNTHSPHRTTLVPPPQLFRSRPFDASRINPPSPRAASQHHWGCYHSNISESAKLHGLVKPRPFVYCVCAVVSLHRPWGFLEESFSRGKSIIRSRTCGRVADECCEGRWSECPVLRLPLQLRGIGRVCRTVLLLRQMCGVFGGLNLVVGKKSRKARPARLISFLTLHQLQTVPPPCPKQVSVSQRSALHLCKMFHLSPRLDRGEGACGRLNSRFVTTDVHCFSPSEA</sequence>
<dbReference type="RefSeq" id="XP_024727736.1">
    <property type="nucleotide sequence ID" value="XM_024871535.1"/>
</dbReference>
<gene>
    <name evidence="1" type="ORF">K444DRAFT_277421</name>
</gene>
<proteinExistence type="predicted"/>
<dbReference type="EMBL" id="KZ613913">
    <property type="protein sequence ID" value="PMD50832.1"/>
    <property type="molecule type" value="Genomic_DNA"/>
</dbReference>
<protein>
    <submittedName>
        <fullName evidence="1">Uncharacterized protein</fullName>
    </submittedName>
</protein>
<reference evidence="1 2" key="1">
    <citation type="submission" date="2016-04" db="EMBL/GenBank/DDBJ databases">
        <title>A degradative enzymes factory behind the ericoid mycorrhizal symbiosis.</title>
        <authorList>
            <consortium name="DOE Joint Genome Institute"/>
            <person name="Martino E."/>
            <person name="Morin E."/>
            <person name="Grelet G."/>
            <person name="Kuo A."/>
            <person name="Kohler A."/>
            <person name="Daghino S."/>
            <person name="Barry K."/>
            <person name="Choi C."/>
            <person name="Cichocki N."/>
            <person name="Clum A."/>
            <person name="Copeland A."/>
            <person name="Hainaut M."/>
            <person name="Haridas S."/>
            <person name="Labutti K."/>
            <person name="Lindquist E."/>
            <person name="Lipzen A."/>
            <person name="Khouja H.-R."/>
            <person name="Murat C."/>
            <person name="Ohm R."/>
            <person name="Olson A."/>
            <person name="Spatafora J."/>
            <person name="Veneault-Fourrey C."/>
            <person name="Henrissat B."/>
            <person name="Grigoriev I."/>
            <person name="Martin F."/>
            <person name="Perotto S."/>
        </authorList>
    </citation>
    <scope>NUCLEOTIDE SEQUENCE [LARGE SCALE GENOMIC DNA]</scope>
    <source>
        <strain evidence="1 2">E</strain>
    </source>
</reference>
<organism evidence="1 2">
    <name type="scientific">Hyaloscypha bicolor E</name>
    <dbReference type="NCBI Taxonomy" id="1095630"/>
    <lineage>
        <taxon>Eukaryota</taxon>
        <taxon>Fungi</taxon>
        <taxon>Dikarya</taxon>
        <taxon>Ascomycota</taxon>
        <taxon>Pezizomycotina</taxon>
        <taxon>Leotiomycetes</taxon>
        <taxon>Helotiales</taxon>
        <taxon>Hyaloscyphaceae</taxon>
        <taxon>Hyaloscypha</taxon>
        <taxon>Hyaloscypha bicolor</taxon>
    </lineage>
</organism>
<dbReference type="GeneID" id="36579617"/>
<evidence type="ECO:0000313" key="2">
    <source>
        <dbReference type="Proteomes" id="UP000235371"/>
    </source>
</evidence>
<dbReference type="Proteomes" id="UP000235371">
    <property type="component" value="Unassembled WGS sequence"/>
</dbReference>
<name>A0A2J6SJ82_9HELO</name>
<accession>A0A2J6SJ82</accession>
<dbReference type="AlphaFoldDB" id="A0A2J6SJ82"/>
<dbReference type="InParanoid" id="A0A2J6SJ82"/>
<keyword evidence="2" id="KW-1185">Reference proteome</keyword>